<dbReference type="OrthoDB" id="275000at2759"/>
<evidence type="ECO:0000256" key="5">
    <source>
        <dbReference type="ARBA" id="ARBA00023274"/>
    </source>
</evidence>
<evidence type="ECO:0000256" key="1">
    <source>
        <dbReference type="ARBA" id="ARBA00004173"/>
    </source>
</evidence>
<protein>
    <recommendedName>
        <fullName evidence="6">Large ribosomal subunit protein bL17m</fullName>
    </recommendedName>
</protein>
<organism evidence="10 11">
    <name type="scientific">Microdochium bolleyi</name>
    <dbReference type="NCBI Taxonomy" id="196109"/>
    <lineage>
        <taxon>Eukaryota</taxon>
        <taxon>Fungi</taxon>
        <taxon>Dikarya</taxon>
        <taxon>Ascomycota</taxon>
        <taxon>Pezizomycotina</taxon>
        <taxon>Sordariomycetes</taxon>
        <taxon>Xylariomycetidae</taxon>
        <taxon>Xylariales</taxon>
        <taxon>Microdochiaceae</taxon>
        <taxon>Microdochium</taxon>
    </lineage>
</organism>
<gene>
    <name evidence="10" type="ORF">Micbo1qcDRAFT_195949</name>
</gene>
<evidence type="ECO:0000256" key="6">
    <source>
        <dbReference type="ARBA" id="ARBA00035290"/>
    </source>
</evidence>
<dbReference type="STRING" id="196109.A0A136J249"/>
<evidence type="ECO:0000256" key="7">
    <source>
        <dbReference type="ARBA" id="ARBA00037226"/>
    </source>
</evidence>
<evidence type="ECO:0000313" key="10">
    <source>
        <dbReference type="EMBL" id="KXJ91164.1"/>
    </source>
</evidence>
<feature type="region of interest" description="Disordered" evidence="9">
    <location>
        <begin position="181"/>
        <end position="205"/>
    </location>
</feature>
<dbReference type="InParanoid" id="A0A136J249"/>
<dbReference type="Proteomes" id="UP000070501">
    <property type="component" value="Unassembled WGS sequence"/>
</dbReference>
<dbReference type="EMBL" id="KQ964251">
    <property type="protein sequence ID" value="KXJ91164.1"/>
    <property type="molecule type" value="Genomic_DNA"/>
</dbReference>
<keyword evidence="5 8" id="KW-0687">Ribonucleoprotein</keyword>
<dbReference type="FunCoup" id="A0A136J249">
    <property type="interactions" value="581"/>
</dbReference>
<dbReference type="HAMAP" id="MF_01368">
    <property type="entry name" value="Ribosomal_bL17"/>
    <property type="match status" value="1"/>
</dbReference>
<evidence type="ECO:0000256" key="8">
    <source>
        <dbReference type="RuleBase" id="RU000660"/>
    </source>
</evidence>
<proteinExistence type="inferred from homology"/>
<dbReference type="GO" id="GO:0005762">
    <property type="term" value="C:mitochondrial large ribosomal subunit"/>
    <property type="evidence" value="ECO:0007669"/>
    <property type="project" value="TreeGrafter"/>
</dbReference>
<comment type="similarity">
    <text evidence="2 8">Belongs to the bacterial ribosomal protein bL17 family.</text>
</comment>
<comment type="subcellular location">
    <subcellularLocation>
        <location evidence="1">Mitochondrion</location>
    </subcellularLocation>
</comment>
<evidence type="ECO:0000256" key="9">
    <source>
        <dbReference type="SAM" id="MobiDB-lite"/>
    </source>
</evidence>
<dbReference type="PANTHER" id="PTHR14413">
    <property type="entry name" value="RIBOSOMAL PROTEIN L17"/>
    <property type="match status" value="1"/>
</dbReference>
<dbReference type="Pfam" id="PF01196">
    <property type="entry name" value="Ribosomal_L17"/>
    <property type="match status" value="1"/>
</dbReference>
<accession>A0A136J249</accession>
<dbReference type="SUPFAM" id="SSF64263">
    <property type="entry name" value="Prokaryotic ribosomal protein L17"/>
    <property type="match status" value="1"/>
</dbReference>
<keyword evidence="3 8" id="KW-0689">Ribosomal protein</keyword>
<comment type="function">
    <text evidence="7">Component of the mitochondrial ribosome (mitoribosome), a dedicated translation machinery responsible for the synthesis of mitochondrial genome-encoded proteins, including at least some of the essential transmembrane subunits of the mitochondrial respiratory chain. The mitoribosomes are attached to the mitochondrial inner membrane and translation products are cotranslationally integrated into the membrane.</text>
</comment>
<reference evidence="11" key="1">
    <citation type="submission" date="2016-02" db="EMBL/GenBank/DDBJ databases">
        <title>Draft genome sequence of Microdochium bolleyi, a fungal endophyte of beachgrass.</title>
        <authorList>
            <consortium name="DOE Joint Genome Institute"/>
            <person name="David A.S."/>
            <person name="May G."/>
            <person name="Haridas S."/>
            <person name="Lim J."/>
            <person name="Wang M."/>
            <person name="Labutti K."/>
            <person name="Lipzen A."/>
            <person name="Barry K."/>
            <person name="Grigoriev I.V."/>
        </authorList>
    </citation>
    <scope>NUCLEOTIDE SEQUENCE [LARGE SCALE GENOMIC DNA]</scope>
    <source>
        <strain evidence="11">J235TASD1</strain>
    </source>
</reference>
<dbReference type="FunFam" id="3.90.1030.10:FF:000005">
    <property type="entry name" value="Probable 50S ribosomal protein L17"/>
    <property type="match status" value="1"/>
</dbReference>
<dbReference type="InterPro" id="IPR000456">
    <property type="entry name" value="Ribosomal_bL17"/>
</dbReference>
<dbReference type="GO" id="GO:0006412">
    <property type="term" value="P:translation"/>
    <property type="evidence" value="ECO:0007669"/>
    <property type="project" value="InterPro"/>
</dbReference>
<dbReference type="AlphaFoldDB" id="A0A136J249"/>
<dbReference type="NCBIfam" id="TIGR00059">
    <property type="entry name" value="L17"/>
    <property type="match status" value="1"/>
</dbReference>
<evidence type="ECO:0000313" key="11">
    <source>
        <dbReference type="Proteomes" id="UP000070501"/>
    </source>
</evidence>
<keyword evidence="11" id="KW-1185">Reference proteome</keyword>
<name>A0A136J249_9PEZI</name>
<evidence type="ECO:0000256" key="2">
    <source>
        <dbReference type="ARBA" id="ARBA00008777"/>
    </source>
</evidence>
<dbReference type="GO" id="GO:0003735">
    <property type="term" value="F:structural constituent of ribosome"/>
    <property type="evidence" value="ECO:0007669"/>
    <property type="project" value="InterPro"/>
</dbReference>
<dbReference type="PANTHER" id="PTHR14413:SF16">
    <property type="entry name" value="LARGE RIBOSOMAL SUBUNIT PROTEIN BL17M"/>
    <property type="match status" value="1"/>
</dbReference>
<evidence type="ECO:0000256" key="4">
    <source>
        <dbReference type="ARBA" id="ARBA00023128"/>
    </source>
</evidence>
<dbReference type="InterPro" id="IPR036373">
    <property type="entry name" value="Ribosomal_bL17_sf"/>
</dbReference>
<dbReference type="Gene3D" id="3.90.1030.10">
    <property type="entry name" value="Ribosomal protein L17"/>
    <property type="match status" value="1"/>
</dbReference>
<keyword evidence="4" id="KW-0496">Mitochondrion</keyword>
<evidence type="ECO:0000256" key="3">
    <source>
        <dbReference type="ARBA" id="ARBA00022980"/>
    </source>
</evidence>
<sequence>MAGGLVKYRHLSRNSAHRQALLRNLVTSLIKHESIQTSYAKAKEAQRLAEKLITLAKRNNEATLRKATGILYTPHQLLPRLFNNLRDRYAERPGGYTRVLRTMPKSTYDQADSAILQLVDGPRDLRFAMTAAAVARDQKLGKESQPLTLLNKQKVTRFRKNGPAAFDKMVARMAEIDLGRDTDAANGKTKAPSSPASKKGRGVVPAIDPEVAAAAVEGGTSKPSVLR</sequence>